<dbReference type="Gene3D" id="6.10.140.1580">
    <property type="match status" value="1"/>
</dbReference>
<accession>A0A7K4HNP3</accession>
<comment type="caution">
    <text evidence="2">The sequence shown here is derived from an EMBL/GenBank/DDBJ whole genome shotgun (WGS) entry which is preliminary data.</text>
</comment>
<feature type="region of interest" description="Disordered" evidence="1">
    <location>
        <begin position="21"/>
        <end position="51"/>
    </location>
</feature>
<dbReference type="AlphaFoldDB" id="A0A7K4HNP3"/>
<gene>
    <name evidence="2" type="ORF">HWN36_04940</name>
</gene>
<protein>
    <submittedName>
        <fullName evidence="2">Uncharacterized protein</fullName>
    </submittedName>
</protein>
<organism evidence="2 3">
    <name type="scientific">Methanofollis tationis</name>
    <dbReference type="NCBI Taxonomy" id="81417"/>
    <lineage>
        <taxon>Archaea</taxon>
        <taxon>Methanobacteriati</taxon>
        <taxon>Methanobacteriota</taxon>
        <taxon>Stenosarchaea group</taxon>
        <taxon>Methanomicrobia</taxon>
        <taxon>Methanomicrobiales</taxon>
        <taxon>Methanomicrobiaceae</taxon>
        <taxon>Methanofollis</taxon>
    </lineage>
</organism>
<feature type="compositionally biased region" description="Basic and acidic residues" evidence="1">
    <location>
        <begin position="40"/>
        <end position="51"/>
    </location>
</feature>
<evidence type="ECO:0000313" key="2">
    <source>
        <dbReference type="EMBL" id="NVO66667.1"/>
    </source>
</evidence>
<dbReference type="EMBL" id="JABXWR010000001">
    <property type="protein sequence ID" value="NVO66667.1"/>
    <property type="molecule type" value="Genomic_DNA"/>
</dbReference>
<proteinExistence type="predicted"/>
<evidence type="ECO:0000256" key="1">
    <source>
        <dbReference type="SAM" id="MobiDB-lite"/>
    </source>
</evidence>
<sequence length="103" mass="11167">MPESGLRGGIFPRRIGTELIPGVAIPGRGPGSQTWPPSRCIERRREQRGTRERALAAGMVTPGEWERGIAALRRTEEEDGTFTYTFFRAVAGDGEEPPGISAG</sequence>
<reference evidence="2 3" key="1">
    <citation type="submission" date="2020-06" db="EMBL/GenBank/DDBJ databases">
        <title>Methanofollis fontis sp. nov., a methanogen isolated from marine sediments near a cold seep at Four-Way Closure Ridge offshore southwestern Taiwan.</title>
        <authorList>
            <person name="Chen S.-C."/>
            <person name="Teng N.-H."/>
            <person name="Lin Y.-S."/>
            <person name="Lai M.-C."/>
            <person name="Chen H.-H."/>
            <person name="Wang C.-C."/>
        </authorList>
    </citation>
    <scope>NUCLEOTIDE SEQUENCE [LARGE SCALE GENOMIC DNA]</scope>
    <source>
        <strain evidence="2 3">DSM 2702</strain>
    </source>
</reference>
<dbReference type="Proteomes" id="UP000570823">
    <property type="component" value="Unassembled WGS sequence"/>
</dbReference>
<evidence type="ECO:0000313" key="3">
    <source>
        <dbReference type="Proteomes" id="UP000570823"/>
    </source>
</evidence>
<name>A0A7K4HNP3_9EURY</name>
<keyword evidence="3" id="KW-1185">Reference proteome</keyword>